<organism evidence="1 2">
    <name type="scientific">Laspinema olomoucense D3b</name>
    <dbReference type="NCBI Taxonomy" id="2953688"/>
    <lineage>
        <taxon>Bacteria</taxon>
        <taxon>Bacillati</taxon>
        <taxon>Cyanobacteriota</taxon>
        <taxon>Cyanophyceae</taxon>
        <taxon>Oscillatoriophycideae</taxon>
        <taxon>Oscillatoriales</taxon>
        <taxon>Laspinemataceae</taxon>
        <taxon>Laspinema</taxon>
        <taxon>Laspinema olomoucense</taxon>
    </lineage>
</organism>
<reference evidence="1 2" key="1">
    <citation type="journal article" date="2022" name="Front. Microbiol.">
        <title>High genomic differentiation and limited gene flow indicate recent cryptic speciation within the genus Laspinema (cyanobacteria).</title>
        <authorList>
            <person name="Stanojkovic A."/>
            <person name="Skoupy S."/>
            <person name="Skaloud P."/>
            <person name="Dvorak P."/>
        </authorList>
    </citation>
    <scope>NUCLEOTIDE SEQUENCE [LARGE SCALE GENOMIC DNA]</scope>
    <source>
        <strain evidence="1 2">D3b</strain>
    </source>
</reference>
<evidence type="ECO:0000313" key="2">
    <source>
        <dbReference type="Proteomes" id="UP001525961"/>
    </source>
</evidence>
<keyword evidence="2" id="KW-1185">Reference proteome</keyword>
<comment type="caution">
    <text evidence="1">The sequence shown here is derived from an EMBL/GenBank/DDBJ whole genome shotgun (WGS) entry which is preliminary data.</text>
</comment>
<gene>
    <name evidence="1" type="ORF">NG792_22040</name>
</gene>
<evidence type="ECO:0000313" key="1">
    <source>
        <dbReference type="EMBL" id="MCT7980407.1"/>
    </source>
</evidence>
<accession>A0ABT2NCI6</accession>
<name>A0ABT2NCI6_9CYAN</name>
<sequence>MKKHWHQIVGNVLFAGLLVGLSGEAIASGILRVPASSARGEMDAPVSIGLIPGQGVNISVIPTGEVIKRVWLDNPSFATVDVDGCLEGLNNQSCDRPGARVVHLRQIEPIDFPGLPPAQDSLLTLVTQTPEGSANVYVFRLYPSQTHSHPVVKIELDSSSPESPESIEDLPITDGALDGSPSSRLQLTSSFEHFDLSQFQLGVNRALNQQLLDPQGALAQRLNDFINRVEMGQIPSNAARAVGLSDALINRILQFGAFNSPVIEWEESALVKAQSIL</sequence>
<dbReference type="RefSeq" id="WP_261236828.1">
    <property type="nucleotide sequence ID" value="NZ_JAMXFA010000037.1"/>
</dbReference>
<proteinExistence type="predicted"/>
<protein>
    <submittedName>
        <fullName evidence="1">Uncharacterized protein</fullName>
    </submittedName>
</protein>
<dbReference type="EMBL" id="JAMXFA010000037">
    <property type="protein sequence ID" value="MCT7980407.1"/>
    <property type="molecule type" value="Genomic_DNA"/>
</dbReference>
<dbReference type="Proteomes" id="UP001525961">
    <property type="component" value="Unassembled WGS sequence"/>
</dbReference>